<dbReference type="EMBL" id="RBZU01000007">
    <property type="protein sequence ID" value="RKP53259.1"/>
    <property type="molecule type" value="Genomic_DNA"/>
</dbReference>
<dbReference type="InterPro" id="IPR003018">
    <property type="entry name" value="GAF"/>
</dbReference>
<keyword evidence="4" id="KW-1185">Reference proteome</keyword>
<keyword evidence="1" id="KW-0175">Coiled coil</keyword>
<dbReference type="PANTHER" id="PTHR33744:SF1">
    <property type="entry name" value="DNA-BINDING TRANSCRIPTIONAL ACTIVATOR ADER"/>
    <property type="match status" value="1"/>
</dbReference>
<dbReference type="Pfam" id="PF01590">
    <property type="entry name" value="GAF"/>
    <property type="match status" value="1"/>
</dbReference>
<dbReference type="InterPro" id="IPR029016">
    <property type="entry name" value="GAF-like_dom_sf"/>
</dbReference>
<dbReference type="InterPro" id="IPR042070">
    <property type="entry name" value="PucR_C-HTH_sf"/>
</dbReference>
<dbReference type="Gene3D" id="3.30.450.40">
    <property type="match status" value="1"/>
</dbReference>
<evidence type="ECO:0000256" key="1">
    <source>
        <dbReference type="SAM" id="Coils"/>
    </source>
</evidence>
<dbReference type="SMART" id="SM00065">
    <property type="entry name" value="GAF"/>
    <property type="match status" value="1"/>
</dbReference>
<dbReference type="PANTHER" id="PTHR33744">
    <property type="entry name" value="CARBOHYDRATE DIACID REGULATOR"/>
    <property type="match status" value="1"/>
</dbReference>
<dbReference type="Gene3D" id="1.10.10.2840">
    <property type="entry name" value="PucR C-terminal helix-turn-helix domain"/>
    <property type="match status" value="1"/>
</dbReference>
<name>A0A494XYU4_9BURK</name>
<feature type="coiled-coil region" evidence="1">
    <location>
        <begin position="333"/>
        <end position="367"/>
    </location>
</feature>
<dbReference type="Pfam" id="PF13556">
    <property type="entry name" value="HTH_30"/>
    <property type="match status" value="1"/>
</dbReference>
<dbReference type="Proteomes" id="UP000270342">
    <property type="component" value="Unassembled WGS sequence"/>
</dbReference>
<protein>
    <submittedName>
        <fullName evidence="3">GAF domain-containing protein</fullName>
    </submittedName>
</protein>
<gene>
    <name evidence="3" type="ORF">D7S86_16115</name>
</gene>
<comment type="caution">
    <text evidence="3">The sequence shown here is derived from an EMBL/GenBank/DDBJ whole genome shotgun (WGS) entry which is preliminary data.</text>
</comment>
<evidence type="ECO:0000259" key="2">
    <source>
        <dbReference type="SMART" id="SM00065"/>
    </source>
</evidence>
<evidence type="ECO:0000313" key="4">
    <source>
        <dbReference type="Proteomes" id="UP000270342"/>
    </source>
</evidence>
<evidence type="ECO:0000313" key="3">
    <source>
        <dbReference type="EMBL" id="RKP53259.1"/>
    </source>
</evidence>
<reference evidence="3 4" key="1">
    <citation type="submission" date="2018-10" db="EMBL/GenBank/DDBJ databases">
        <title>Robbsia sp. DHC34, isolated from soil.</title>
        <authorList>
            <person name="Gao Z.-H."/>
            <person name="Qiu L.-H."/>
        </authorList>
    </citation>
    <scope>NUCLEOTIDE SEQUENCE [LARGE SCALE GENOMIC DNA]</scope>
    <source>
        <strain evidence="3 4">DHC34</strain>
    </source>
</reference>
<proteinExistence type="predicted"/>
<feature type="domain" description="GAF" evidence="2">
    <location>
        <begin position="186"/>
        <end position="337"/>
    </location>
</feature>
<dbReference type="AlphaFoldDB" id="A0A494XYU4"/>
<dbReference type="InterPro" id="IPR051448">
    <property type="entry name" value="CdaR-like_regulators"/>
</dbReference>
<dbReference type="InterPro" id="IPR025736">
    <property type="entry name" value="PucR_C-HTH_dom"/>
</dbReference>
<dbReference type="SUPFAM" id="SSF55781">
    <property type="entry name" value="GAF domain-like"/>
    <property type="match status" value="1"/>
</dbReference>
<sequence>MLFPMPRIGQASSRVVSCYVSLLMCECMNHVDRVRNLLWRIRTSDRLPYRGFVHVGRRDDVCIRVCTKLCRHRARARRRVVTTSESVAGRDPRLLEDTHADASPLVPSRLQSELLAMLQRNASTLEFDDMLERVEATVHDAAQRSLLAGSIRAAAAIREQQALQQRRERGLVVVLESAQDLTSIRDLDLVLQAIVRRARQIFASDIGYLTSFDRVRNDFYIRATEGAISERFKNVRVPPDHGICGHVLKYKTPYHSTDYLADHGFAHEQGIDLAIKDEGVQSLLGAPLMVGNLCIGMLCICDRQVRSHAPWEVAMLSTLAAQAAVAIENARLFQEAQVALQRASEANESLHQQANEIETAAEAHEHMTRLVARGSGVVDILNVAATMLGGHIVLLDEAEQPTQRASASRADQADALNDLLSRTDVQDRVHRALTEGRRSGRSYEIDGDTGRRLRVAALMGGDRLLGAMLILTDRAMSATEIRTFERGALVAGVVLLSQERSEREVSGESAAAIRALVSWQQEPFAMLQLRTQPLGLDLEQPLRMIVLSVKDIDIEYALRRMRASIARGTLFEACEGFIVAICPEPGFEALNAALQSTLLADTRLAVVGVTSESMSQIEALPDCFRALKRGIDILRALGRSQQVLPEAMLSMYSLLFEHRQASDVAGFIESTIGEVILYDARRGTDLTGTLLAYLDHAQNAKATADALQIHVNTLRQRLESIDPLLKDWRLSGRFLEVHVALRMQMLRDSVQFGNASRGAAER</sequence>
<organism evidence="3 4">
    <name type="scientific">Pararobbsia silviterrae</name>
    <dbReference type="NCBI Taxonomy" id="1792498"/>
    <lineage>
        <taxon>Bacteria</taxon>
        <taxon>Pseudomonadati</taxon>
        <taxon>Pseudomonadota</taxon>
        <taxon>Betaproteobacteria</taxon>
        <taxon>Burkholderiales</taxon>
        <taxon>Burkholderiaceae</taxon>
        <taxon>Pararobbsia</taxon>
    </lineage>
</organism>
<accession>A0A494XYU4</accession>